<dbReference type="Gene3D" id="1.20.1280.50">
    <property type="match status" value="1"/>
</dbReference>
<keyword evidence="3" id="KW-1185">Reference proteome</keyword>
<dbReference type="SUPFAM" id="SSF81383">
    <property type="entry name" value="F-box domain"/>
    <property type="match status" value="1"/>
</dbReference>
<reference evidence="2 3" key="1">
    <citation type="journal article" date="2018" name="G3 (Bethesda)">
        <title>Phylogenetic and Phylogenomic Definition of Rhizopus Species.</title>
        <authorList>
            <person name="Gryganskyi A.P."/>
            <person name="Golan J."/>
            <person name="Dolatabadi S."/>
            <person name="Mondo S."/>
            <person name="Robb S."/>
            <person name="Idnurm A."/>
            <person name="Muszewska A."/>
            <person name="Steczkiewicz K."/>
            <person name="Masonjones S."/>
            <person name="Liao H.L."/>
            <person name="Gajdeczka M.T."/>
            <person name="Anike F."/>
            <person name="Vuek A."/>
            <person name="Anishchenko I.M."/>
            <person name="Voigt K."/>
            <person name="de Hoog G.S."/>
            <person name="Smith M.E."/>
            <person name="Heitman J."/>
            <person name="Vilgalys R."/>
            <person name="Stajich J.E."/>
        </authorList>
    </citation>
    <scope>NUCLEOTIDE SEQUENCE [LARGE SCALE GENOMIC DNA]</scope>
    <source>
        <strain evidence="2 3">LSU 92-RS-03</strain>
    </source>
</reference>
<proteinExistence type="predicted"/>
<gene>
    <name evidence="2" type="ORF">CU098_004162</name>
</gene>
<protein>
    <recommendedName>
        <fullName evidence="1">F-box domain-containing protein</fullName>
    </recommendedName>
</protein>
<evidence type="ECO:0000313" key="3">
    <source>
        <dbReference type="Proteomes" id="UP000253551"/>
    </source>
</evidence>
<dbReference type="AlphaFoldDB" id="A0A367ISR3"/>
<accession>A0A367ISR3</accession>
<dbReference type="SUPFAM" id="SSF52047">
    <property type="entry name" value="RNI-like"/>
    <property type="match status" value="1"/>
</dbReference>
<sequence length="536" mass="61760">MSTFARDLPLELFDKICHYLTNKQKVTCQTVCQSWRNAFAASQYSNVQIHGRKQLQLFLLSLLTNGRYIKALTIQVIYLTSEEVLNLPTLCPNIVTLKLNIVELADTINNPLFSRWKHLKRLDQNLTQYHLLSNLYHLSIYLHIQSLNSIIPLLSVSNCLKVLSIQSGNLSLDELETIHTVCPKLQELYLINIQMDHRFAGTLSSPALHMQALEAKDVQGLDQWLLYFASKYPNLKHISLWHKHSVYHPISTLPLEALEIQWRDLAQIGYSCRSLESVSLLNIPVNSWFFEALDRSKTRLDRICFGDMTHHTLNTLISLVHSDQQPTHLTLWGWSSLCIPEIMEETMNLVSQCSSRLESFEFSMEFSGILYAPLSLEIVFATFGQLSQLSLEYVQLISTPTHKTILKRLLLKESAFFNHLFDNLSSLCPCLTDIELESCSLIDGTQGDVRIHMPHHKLQLLDINRTRPFSTRFHRSLMKEIKFFQVLTKRRNRFYELIDYEGHRPAGYVLSTEQSPCVSIHCESIGELRIAGFLIN</sequence>
<comment type="caution">
    <text evidence="2">The sequence shown here is derived from an EMBL/GenBank/DDBJ whole genome shotgun (WGS) entry which is preliminary data.</text>
</comment>
<feature type="domain" description="F-box" evidence="1">
    <location>
        <begin position="8"/>
        <end position="49"/>
    </location>
</feature>
<dbReference type="InterPro" id="IPR032675">
    <property type="entry name" value="LRR_dom_sf"/>
</dbReference>
<dbReference type="EMBL" id="PJQM01005849">
    <property type="protein sequence ID" value="RCH80735.1"/>
    <property type="molecule type" value="Genomic_DNA"/>
</dbReference>
<dbReference type="OrthoDB" id="2234898at2759"/>
<dbReference type="Gene3D" id="3.80.10.10">
    <property type="entry name" value="Ribonuclease Inhibitor"/>
    <property type="match status" value="1"/>
</dbReference>
<name>A0A367ISR3_RHIST</name>
<dbReference type="InterPro" id="IPR036047">
    <property type="entry name" value="F-box-like_dom_sf"/>
</dbReference>
<evidence type="ECO:0000313" key="2">
    <source>
        <dbReference type="EMBL" id="RCH80735.1"/>
    </source>
</evidence>
<dbReference type="Proteomes" id="UP000253551">
    <property type="component" value="Unassembled WGS sequence"/>
</dbReference>
<dbReference type="InterPro" id="IPR001810">
    <property type="entry name" value="F-box_dom"/>
</dbReference>
<evidence type="ECO:0000259" key="1">
    <source>
        <dbReference type="SMART" id="SM00256"/>
    </source>
</evidence>
<dbReference type="SMART" id="SM00256">
    <property type="entry name" value="FBOX"/>
    <property type="match status" value="1"/>
</dbReference>
<organism evidence="2 3">
    <name type="scientific">Rhizopus stolonifer</name>
    <name type="common">Rhizopus nigricans</name>
    <dbReference type="NCBI Taxonomy" id="4846"/>
    <lineage>
        <taxon>Eukaryota</taxon>
        <taxon>Fungi</taxon>
        <taxon>Fungi incertae sedis</taxon>
        <taxon>Mucoromycota</taxon>
        <taxon>Mucoromycotina</taxon>
        <taxon>Mucoromycetes</taxon>
        <taxon>Mucorales</taxon>
        <taxon>Mucorineae</taxon>
        <taxon>Rhizopodaceae</taxon>
        <taxon>Rhizopus</taxon>
    </lineage>
</organism>
<dbReference type="Pfam" id="PF00646">
    <property type="entry name" value="F-box"/>
    <property type="match status" value="1"/>
</dbReference>